<dbReference type="Proteomes" id="UP000694844">
    <property type="component" value="Chromosome 10"/>
</dbReference>
<sequence>MKFLFIFVWISLFNLMEAFLFTITKNNALGSCQPNFLCPPMCLKSTPTGCQCDCSNMDPSHPEHLGGSPNQQPNSAGYGVQNGGGCNTNWMNCQAPCAAAVNPTSGCVECNCPAQVITTQPSIVQSSTISTMTSSKQPTTSPPLTTQFKTSQSTTTSSPPSSTSIPVTTSKTSTAPITSKTASSARTPISTTSSSSSMTTSTANSCQGAIQCIMSCKNGFIIDPIPAPDGCPKCTCKTAAATTTVNNTPSTPFQTVSFPVHLTTPHLTMTPPTTTTRPSSTTLHRIVCPGVFNCSKTCYTGYRLDSQGCPLCECAPMPTGLP</sequence>
<evidence type="ECO:0000259" key="5">
    <source>
        <dbReference type="PROSITE" id="PS51252"/>
    </source>
</evidence>
<dbReference type="Gene3D" id="2.10.22.10">
    <property type="entry name" value="Antistasin, domain 1"/>
    <property type="match status" value="2"/>
</dbReference>
<evidence type="ECO:0000256" key="2">
    <source>
        <dbReference type="ARBA" id="ARBA00022900"/>
    </source>
</evidence>
<organism evidence="6 7">
    <name type="scientific">Crassostrea virginica</name>
    <name type="common">Eastern oyster</name>
    <dbReference type="NCBI Taxonomy" id="6565"/>
    <lineage>
        <taxon>Eukaryota</taxon>
        <taxon>Metazoa</taxon>
        <taxon>Spiralia</taxon>
        <taxon>Lophotrochozoa</taxon>
        <taxon>Mollusca</taxon>
        <taxon>Bivalvia</taxon>
        <taxon>Autobranchia</taxon>
        <taxon>Pteriomorphia</taxon>
        <taxon>Ostreida</taxon>
        <taxon>Ostreoidea</taxon>
        <taxon>Ostreidae</taxon>
        <taxon>Crassostrea</taxon>
    </lineage>
</organism>
<feature type="compositionally biased region" description="Low complexity" evidence="3">
    <location>
        <begin position="145"/>
        <end position="174"/>
    </location>
</feature>
<evidence type="ECO:0000256" key="4">
    <source>
        <dbReference type="SAM" id="SignalP"/>
    </source>
</evidence>
<feature type="signal peptide" evidence="4">
    <location>
        <begin position="1"/>
        <end position="18"/>
    </location>
</feature>
<feature type="compositionally biased region" description="Polar residues" evidence="3">
    <location>
        <begin position="128"/>
        <end position="144"/>
    </location>
</feature>
<evidence type="ECO:0000313" key="6">
    <source>
        <dbReference type="Proteomes" id="UP000694844"/>
    </source>
</evidence>
<evidence type="ECO:0000313" key="7">
    <source>
        <dbReference type="RefSeq" id="XP_022311798.1"/>
    </source>
</evidence>
<dbReference type="GO" id="GO:0004867">
    <property type="term" value="F:serine-type endopeptidase inhibitor activity"/>
    <property type="evidence" value="ECO:0007669"/>
    <property type="project" value="UniProtKB-KW"/>
</dbReference>
<proteinExistence type="predicted"/>
<reference evidence="7" key="1">
    <citation type="submission" date="2025-08" db="UniProtKB">
        <authorList>
            <consortium name="RefSeq"/>
        </authorList>
    </citation>
    <scope>IDENTIFICATION</scope>
    <source>
        <tissue evidence="7">Whole sample</tissue>
    </source>
</reference>
<feature type="region of interest" description="Disordered" evidence="3">
    <location>
        <begin position="128"/>
        <end position="200"/>
    </location>
</feature>
<feature type="domain" description="Antistasin-like" evidence="5">
    <location>
        <begin position="288"/>
        <end position="314"/>
    </location>
</feature>
<dbReference type="AlphaFoldDB" id="A0A8B8C7U2"/>
<dbReference type="PROSITE" id="PS51252">
    <property type="entry name" value="ANTISTASIN"/>
    <property type="match status" value="1"/>
</dbReference>
<dbReference type="KEGG" id="cvn:111117029"/>
<keyword evidence="4" id="KW-0732">Signal</keyword>
<evidence type="ECO:0000256" key="1">
    <source>
        <dbReference type="ARBA" id="ARBA00022690"/>
    </source>
</evidence>
<protein>
    <submittedName>
        <fullName evidence="7">Cell wall protein DAN4-like isoform X1</fullName>
    </submittedName>
</protein>
<dbReference type="OrthoDB" id="10021323at2759"/>
<dbReference type="InterPro" id="IPR011061">
    <property type="entry name" value="Hirudin/antistatin"/>
</dbReference>
<keyword evidence="2" id="KW-0722">Serine protease inhibitor</keyword>
<dbReference type="SUPFAM" id="SSF57262">
    <property type="entry name" value="Leech antihemostatic proteins"/>
    <property type="match status" value="1"/>
</dbReference>
<evidence type="ECO:0000256" key="3">
    <source>
        <dbReference type="SAM" id="MobiDB-lite"/>
    </source>
</evidence>
<keyword evidence="6" id="KW-1185">Reference proteome</keyword>
<dbReference type="Pfam" id="PF02822">
    <property type="entry name" value="Antistasin"/>
    <property type="match status" value="1"/>
</dbReference>
<keyword evidence="1" id="KW-0646">Protease inhibitor</keyword>
<feature type="compositionally biased region" description="Low complexity" evidence="3">
    <location>
        <begin position="181"/>
        <end position="200"/>
    </location>
</feature>
<accession>A0A8B8C7U2</accession>
<gene>
    <name evidence="7" type="primary">LOC111117029</name>
</gene>
<dbReference type="RefSeq" id="XP_022311798.1">
    <property type="nucleotide sequence ID" value="XM_022456090.1"/>
</dbReference>
<feature type="chain" id="PRO_5034564897" evidence="4">
    <location>
        <begin position="19"/>
        <end position="322"/>
    </location>
</feature>
<dbReference type="InterPro" id="IPR004094">
    <property type="entry name" value="Antistasin-like"/>
</dbReference>
<name>A0A8B8C7U2_CRAVI</name>
<dbReference type="GeneID" id="111117029"/>